<keyword evidence="3" id="KW-1185">Reference proteome</keyword>
<feature type="region of interest" description="Disordered" evidence="1">
    <location>
        <begin position="1"/>
        <end position="33"/>
    </location>
</feature>
<dbReference type="KEGG" id="tye:THEYE_A2052"/>
<name>B5YIW5_THEYD</name>
<evidence type="ECO:0000313" key="2">
    <source>
        <dbReference type="EMBL" id="ACI22019.1"/>
    </source>
</evidence>
<gene>
    <name evidence="2" type="ordered locus">THEYE_A2052</name>
</gene>
<proteinExistence type="predicted"/>
<dbReference type="HOGENOM" id="CLU_3031014_0_0_0"/>
<dbReference type="EnsemblBacteria" id="ACI22019">
    <property type="protein sequence ID" value="ACI22019"/>
    <property type="gene ID" value="THEYE_A2052"/>
</dbReference>
<evidence type="ECO:0000256" key="1">
    <source>
        <dbReference type="SAM" id="MobiDB-lite"/>
    </source>
</evidence>
<protein>
    <submittedName>
        <fullName evidence="2">Uncharacterized protein</fullName>
    </submittedName>
</protein>
<reference evidence="2 3" key="2">
    <citation type="journal article" date="2015" name="Genome Announc.">
        <title>Genome Sequence of the Sulfate-Reducing Thermophilic Bacterium Thermodesulfovibrio yellowstonii Strain DSM 11347T (Phylum Nitrospirae).</title>
        <authorList>
            <person name="Bhatnagar S."/>
            <person name="Badger J.H."/>
            <person name="Madupu R."/>
            <person name="Khouri H.M."/>
            <person name="O'Connor E.M."/>
            <person name="Robb F.T."/>
            <person name="Ward N.L."/>
            <person name="Eisen J.A."/>
        </authorList>
    </citation>
    <scope>NUCLEOTIDE SEQUENCE [LARGE SCALE GENOMIC DNA]</scope>
    <source>
        <strain evidence="3">ATCC 51303 / DSM 11347 / YP87</strain>
    </source>
</reference>
<sequence>MAKEKDDPFGADSSGSLKPPLNDNKKRDPSLKLGVTKKMSFRTEQSGVRNLLIFD</sequence>
<dbReference type="AlphaFoldDB" id="B5YIW5"/>
<dbReference type="PATRIC" id="fig|289376.4.peg.2000"/>
<dbReference type="EMBL" id="CP001147">
    <property type="protein sequence ID" value="ACI22019.1"/>
    <property type="molecule type" value="Genomic_DNA"/>
</dbReference>
<evidence type="ECO:0000313" key="3">
    <source>
        <dbReference type="Proteomes" id="UP000000718"/>
    </source>
</evidence>
<dbReference type="STRING" id="289376.THEYE_A2052"/>
<accession>B5YIW5</accession>
<organism evidence="2 3">
    <name type="scientific">Thermodesulfovibrio yellowstonii (strain ATCC 51303 / DSM 11347 / YP87)</name>
    <dbReference type="NCBI Taxonomy" id="289376"/>
    <lineage>
        <taxon>Bacteria</taxon>
        <taxon>Pseudomonadati</taxon>
        <taxon>Nitrospirota</taxon>
        <taxon>Thermodesulfovibrionia</taxon>
        <taxon>Thermodesulfovibrionales</taxon>
        <taxon>Thermodesulfovibrionaceae</taxon>
        <taxon>Thermodesulfovibrio</taxon>
    </lineage>
</organism>
<dbReference type="Proteomes" id="UP000000718">
    <property type="component" value="Chromosome"/>
</dbReference>
<dbReference type="InParanoid" id="B5YIW5"/>
<reference evidence="3" key="1">
    <citation type="submission" date="2008-08" db="EMBL/GenBank/DDBJ databases">
        <title>The complete genome sequence of Thermodesulfovibrio yellowstonii strain ATCC 51303 / DSM 11347 / YP87.</title>
        <authorList>
            <person name="Dodson R.J."/>
            <person name="Durkin A.S."/>
            <person name="Wu M."/>
            <person name="Eisen J."/>
            <person name="Sutton G."/>
        </authorList>
    </citation>
    <scope>NUCLEOTIDE SEQUENCE [LARGE SCALE GENOMIC DNA]</scope>
    <source>
        <strain evidence="3">ATCC 51303 / DSM 11347 / YP87</strain>
    </source>
</reference>
<dbReference type="RefSeq" id="WP_012546713.1">
    <property type="nucleotide sequence ID" value="NC_011296.1"/>
</dbReference>